<protein>
    <recommendedName>
        <fullName evidence="2">histidine kinase</fullName>
        <ecNumber evidence="2">2.7.13.3</ecNumber>
    </recommendedName>
</protein>
<evidence type="ECO:0000313" key="9">
    <source>
        <dbReference type="EMBL" id="MDE5417951.1"/>
    </source>
</evidence>
<evidence type="ECO:0000256" key="1">
    <source>
        <dbReference type="ARBA" id="ARBA00000085"/>
    </source>
</evidence>
<dbReference type="InterPro" id="IPR036890">
    <property type="entry name" value="HATPase_C_sf"/>
</dbReference>
<comment type="catalytic activity">
    <reaction evidence="1">
        <text>ATP + protein L-histidine = ADP + protein N-phospho-L-histidine.</text>
        <dbReference type="EC" id="2.7.13.3"/>
    </reaction>
</comment>
<evidence type="ECO:0000256" key="7">
    <source>
        <dbReference type="SAM" id="Phobius"/>
    </source>
</evidence>
<evidence type="ECO:0000256" key="6">
    <source>
        <dbReference type="ARBA" id="ARBA00023012"/>
    </source>
</evidence>
<dbReference type="InterPro" id="IPR005467">
    <property type="entry name" value="His_kinase_dom"/>
</dbReference>
<keyword evidence="7" id="KW-0812">Transmembrane</keyword>
<dbReference type="PROSITE" id="PS50109">
    <property type="entry name" value="HIS_KIN"/>
    <property type="match status" value="1"/>
</dbReference>
<dbReference type="SUPFAM" id="SSF55874">
    <property type="entry name" value="ATPase domain of HSP90 chaperone/DNA topoisomerase II/histidine kinase"/>
    <property type="match status" value="1"/>
</dbReference>
<dbReference type="PRINTS" id="PR00344">
    <property type="entry name" value="BCTRLSENSOR"/>
</dbReference>
<keyword evidence="4" id="KW-0808">Transferase</keyword>
<evidence type="ECO:0000256" key="2">
    <source>
        <dbReference type="ARBA" id="ARBA00012438"/>
    </source>
</evidence>
<dbReference type="CDD" id="cd00082">
    <property type="entry name" value="HisKA"/>
    <property type="match status" value="1"/>
</dbReference>
<evidence type="ECO:0000256" key="4">
    <source>
        <dbReference type="ARBA" id="ARBA00022679"/>
    </source>
</evidence>
<dbReference type="Pfam" id="PF00512">
    <property type="entry name" value="HisKA"/>
    <property type="match status" value="1"/>
</dbReference>
<evidence type="ECO:0000256" key="3">
    <source>
        <dbReference type="ARBA" id="ARBA00022553"/>
    </source>
</evidence>
<dbReference type="SMART" id="SM00388">
    <property type="entry name" value="HisKA"/>
    <property type="match status" value="1"/>
</dbReference>
<keyword evidence="7" id="KW-0472">Membrane</keyword>
<dbReference type="Pfam" id="PF02518">
    <property type="entry name" value="HATPase_c"/>
    <property type="match status" value="1"/>
</dbReference>
<proteinExistence type="predicted"/>
<reference evidence="9 10" key="1">
    <citation type="submission" date="2022-01" db="EMBL/GenBank/DDBJ databases">
        <title>Labilibaculum sp. nov, a marine bacterium isolated from Antarctica.</title>
        <authorList>
            <person name="Dai W."/>
        </authorList>
    </citation>
    <scope>NUCLEOTIDE SEQUENCE [LARGE SCALE GENOMIC DNA]</scope>
    <source>
        <strain evidence="9 10">DW002</strain>
    </source>
</reference>
<accession>A0ABT5VR99</accession>
<sequence length="621" mass="70985">MRIIGKHFAFLLTILIFCLKGYSSNQKEILVLNSYHNGLSWTDSLVNSIKTELCHELNYSVYFEDMDTKRHFSEKYFQTLKDYYKQKYADKNLDLIISTDNNAYDFLILYKEEIFGSIPVLFCGLNSVITPPKGFSGVFENTSFCSTIHLIENNHPDYKEIVVVSDHSTTGNTVVNALLEDLDHMKKAPRYRILQPNDIHDLQLELSSLKKGNIILYLLFNRDSKGNYLNYESSFESVEPYCSVPIYCVWDFYLNKGAIGGALITGRNQGKQVSNMAKKVLSGTPVDDLPPLMAEHEFVFDYKQISAYGIKKSKLPKNARIINKPYDFVRQNKEIVILTLTVLILLTIIIIVMTINIHLRKVRAQKEKIHLQEIQANHENLKIAKEAAEESSRLKSAFLANMSHEIRTPMNAILGFTDLLSSGEIEKEKRNRFISIIQKNTKSLLRLISDILDISKIETNQLKILKSKCNLDNLFITLQENFDTLIEQHGDKELTFTISTPEESSILEFTTDTIRLHQIFMNLIENSIKFTNLGTIAIGYEIRGDKLQFFVKDTGIGIPIDKQKIIFDRFRQADLNADTRQYGGTGLGLAICKSLVELLGGEIWMKSQPDHGTSFYFSLPI</sequence>
<dbReference type="PANTHER" id="PTHR43711">
    <property type="entry name" value="TWO-COMPONENT HISTIDINE KINASE"/>
    <property type="match status" value="1"/>
</dbReference>
<keyword evidence="6" id="KW-0902">Two-component regulatory system</keyword>
<dbReference type="InterPro" id="IPR003661">
    <property type="entry name" value="HisK_dim/P_dom"/>
</dbReference>
<keyword evidence="10" id="KW-1185">Reference proteome</keyword>
<dbReference type="InterPro" id="IPR036097">
    <property type="entry name" value="HisK_dim/P_sf"/>
</dbReference>
<dbReference type="Gene3D" id="3.40.50.2300">
    <property type="match status" value="2"/>
</dbReference>
<dbReference type="GO" id="GO:0005524">
    <property type="term" value="F:ATP binding"/>
    <property type="evidence" value="ECO:0007669"/>
    <property type="project" value="UniProtKB-KW"/>
</dbReference>
<keyword evidence="7" id="KW-1133">Transmembrane helix</keyword>
<evidence type="ECO:0000259" key="8">
    <source>
        <dbReference type="PROSITE" id="PS50109"/>
    </source>
</evidence>
<name>A0ABT5VR99_9BACT</name>
<dbReference type="PANTHER" id="PTHR43711:SF26">
    <property type="entry name" value="SENSOR HISTIDINE KINASE RCSC"/>
    <property type="match status" value="1"/>
</dbReference>
<dbReference type="SUPFAM" id="SSF47384">
    <property type="entry name" value="Homodimeric domain of signal transducing histidine kinase"/>
    <property type="match status" value="1"/>
</dbReference>
<keyword evidence="3" id="KW-0597">Phosphoprotein</keyword>
<evidence type="ECO:0000313" key="10">
    <source>
        <dbReference type="Proteomes" id="UP001528920"/>
    </source>
</evidence>
<keyword evidence="5" id="KW-0418">Kinase</keyword>
<dbReference type="CDD" id="cd16922">
    <property type="entry name" value="HATPase_EvgS-ArcB-TorS-like"/>
    <property type="match status" value="1"/>
</dbReference>
<dbReference type="InterPro" id="IPR050736">
    <property type="entry name" value="Sensor_HK_Regulatory"/>
</dbReference>
<dbReference type="RefSeq" id="WP_275109286.1">
    <property type="nucleotide sequence ID" value="NZ_JAKJSC010000001.1"/>
</dbReference>
<dbReference type="Gene3D" id="3.30.565.10">
    <property type="entry name" value="Histidine kinase-like ATPase, C-terminal domain"/>
    <property type="match status" value="1"/>
</dbReference>
<dbReference type="InterPro" id="IPR003594">
    <property type="entry name" value="HATPase_dom"/>
</dbReference>
<dbReference type="EMBL" id="JAKJSC010000001">
    <property type="protein sequence ID" value="MDE5417951.1"/>
    <property type="molecule type" value="Genomic_DNA"/>
</dbReference>
<dbReference type="SMART" id="SM00387">
    <property type="entry name" value="HATPase_c"/>
    <property type="match status" value="1"/>
</dbReference>
<gene>
    <name evidence="9" type="ORF">L3049_08015</name>
</gene>
<evidence type="ECO:0000256" key="5">
    <source>
        <dbReference type="ARBA" id="ARBA00022777"/>
    </source>
</evidence>
<dbReference type="Pfam" id="PF04392">
    <property type="entry name" value="ABC_sub_bind"/>
    <property type="match status" value="1"/>
</dbReference>
<dbReference type="InterPro" id="IPR004358">
    <property type="entry name" value="Sig_transdc_His_kin-like_C"/>
</dbReference>
<feature type="domain" description="Histidine kinase" evidence="8">
    <location>
        <begin position="401"/>
        <end position="621"/>
    </location>
</feature>
<feature type="transmembrane region" description="Helical" evidence="7">
    <location>
        <begin position="335"/>
        <end position="359"/>
    </location>
</feature>
<dbReference type="EC" id="2.7.13.3" evidence="2"/>
<comment type="caution">
    <text evidence="9">The sequence shown here is derived from an EMBL/GenBank/DDBJ whole genome shotgun (WGS) entry which is preliminary data.</text>
</comment>
<dbReference type="Proteomes" id="UP001528920">
    <property type="component" value="Unassembled WGS sequence"/>
</dbReference>
<keyword evidence="9" id="KW-0067">ATP-binding</keyword>
<keyword evidence="9" id="KW-0547">Nucleotide-binding</keyword>
<dbReference type="Gene3D" id="1.10.287.130">
    <property type="match status" value="1"/>
</dbReference>
<organism evidence="9 10">
    <name type="scientific">Paralabilibaculum antarcticum</name>
    <dbReference type="NCBI Taxonomy" id="2912572"/>
    <lineage>
        <taxon>Bacteria</taxon>
        <taxon>Pseudomonadati</taxon>
        <taxon>Bacteroidota</taxon>
        <taxon>Bacteroidia</taxon>
        <taxon>Marinilabiliales</taxon>
        <taxon>Marinifilaceae</taxon>
        <taxon>Paralabilibaculum</taxon>
    </lineage>
</organism>
<dbReference type="InterPro" id="IPR007487">
    <property type="entry name" value="ABC_transpt-TYRBP-like"/>
</dbReference>